<protein>
    <submittedName>
        <fullName evidence="2">Uncharacterized protein</fullName>
    </submittedName>
</protein>
<accession>A0A7D3ZVJ8</accession>
<sequence>MWDLHADKWTPFDLAAPWPPEAQADYIDMRAIGAVVVDGRGVVGGGGDHQGFAQWDLDSGAVRTYARSDHGGAATVATFEAAGRTLFVAGGTGPAVHVWDPARRDPLPVDYKDDDENEPLALAQTEPAGGAADCCGDARSR</sequence>
<proteinExistence type="predicted"/>
<evidence type="ECO:0000313" key="2">
    <source>
        <dbReference type="EMBL" id="QKG20006.1"/>
    </source>
</evidence>
<dbReference type="RefSeq" id="WP_173094481.1">
    <property type="nucleotide sequence ID" value="NZ_CP053892.1"/>
</dbReference>
<dbReference type="SUPFAM" id="SSF50969">
    <property type="entry name" value="YVTN repeat-like/Quinoprotein amine dehydrogenase"/>
    <property type="match status" value="1"/>
</dbReference>
<name>A0A7D3ZVJ8_ACTVE</name>
<dbReference type="AlphaFoldDB" id="A0A7D3ZVJ8"/>
<organism evidence="2 3">
    <name type="scientific">Actinomadura verrucosospora</name>
    <dbReference type="NCBI Taxonomy" id="46165"/>
    <lineage>
        <taxon>Bacteria</taxon>
        <taxon>Bacillati</taxon>
        <taxon>Actinomycetota</taxon>
        <taxon>Actinomycetes</taxon>
        <taxon>Streptosporangiales</taxon>
        <taxon>Thermomonosporaceae</taxon>
        <taxon>Actinomadura</taxon>
    </lineage>
</organism>
<evidence type="ECO:0000256" key="1">
    <source>
        <dbReference type="SAM" id="MobiDB-lite"/>
    </source>
</evidence>
<reference evidence="2 3" key="1">
    <citation type="submission" date="2020-05" db="EMBL/GenBank/DDBJ databases">
        <title>Actinomadura verrucosospora NRRL-B18236 (PFL_A860) Genome sequencing and assembly.</title>
        <authorList>
            <person name="Samborskyy M."/>
        </authorList>
    </citation>
    <scope>NUCLEOTIDE SEQUENCE [LARGE SCALE GENOMIC DNA]</scope>
    <source>
        <strain evidence="2 3">NRRL:B18236</strain>
    </source>
</reference>
<feature type="region of interest" description="Disordered" evidence="1">
    <location>
        <begin position="120"/>
        <end position="141"/>
    </location>
</feature>
<dbReference type="EMBL" id="CP053892">
    <property type="protein sequence ID" value="QKG20006.1"/>
    <property type="molecule type" value="Genomic_DNA"/>
</dbReference>
<dbReference type="Proteomes" id="UP000501240">
    <property type="component" value="Chromosome"/>
</dbReference>
<dbReference type="InterPro" id="IPR011044">
    <property type="entry name" value="Quino_amine_DH_bsu"/>
</dbReference>
<keyword evidence="3" id="KW-1185">Reference proteome</keyword>
<gene>
    <name evidence="2" type="ORF">ACTIVE_1642</name>
</gene>
<evidence type="ECO:0000313" key="3">
    <source>
        <dbReference type="Proteomes" id="UP000501240"/>
    </source>
</evidence>